<dbReference type="Proteomes" id="UP000001312">
    <property type="component" value="Unassembled WGS sequence"/>
</dbReference>
<evidence type="ECO:0000313" key="1">
    <source>
        <dbReference type="EMBL" id="EDN98506.1"/>
    </source>
</evidence>
<dbReference type="InParanoid" id="A7F6Y5"/>
<dbReference type="KEGG" id="ssl:SS1G_13365"/>
<evidence type="ECO:0000313" key="2">
    <source>
        <dbReference type="Proteomes" id="UP000001312"/>
    </source>
</evidence>
<name>A7F6Y5_SCLS1</name>
<accession>A7F6Y5</accession>
<dbReference type="GeneID" id="5481807"/>
<dbReference type="EMBL" id="CH476644">
    <property type="protein sequence ID" value="EDN98506.1"/>
    <property type="molecule type" value="Genomic_DNA"/>
</dbReference>
<proteinExistence type="predicted"/>
<reference evidence="2" key="1">
    <citation type="journal article" date="2011" name="PLoS Genet.">
        <title>Genomic analysis of the necrotrophic fungal pathogens Sclerotinia sclerotiorum and Botrytis cinerea.</title>
        <authorList>
            <person name="Amselem J."/>
            <person name="Cuomo C.A."/>
            <person name="van Kan J.A."/>
            <person name="Viaud M."/>
            <person name="Benito E.P."/>
            <person name="Couloux A."/>
            <person name="Coutinho P.M."/>
            <person name="de Vries R.P."/>
            <person name="Dyer P.S."/>
            <person name="Fillinger S."/>
            <person name="Fournier E."/>
            <person name="Gout L."/>
            <person name="Hahn M."/>
            <person name="Kohn L."/>
            <person name="Lapalu N."/>
            <person name="Plummer K.M."/>
            <person name="Pradier J.M."/>
            <person name="Quevillon E."/>
            <person name="Sharon A."/>
            <person name="Simon A."/>
            <person name="ten Have A."/>
            <person name="Tudzynski B."/>
            <person name="Tudzynski P."/>
            <person name="Wincker P."/>
            <person name="Andrew M."/>
            <person name="Anthouard V."/>
            <person name="Beever R.E."/>
            <person name="Beffa R."/>
            <person name="Benoit I."/>
            <person name="Bouzid O."/>
            <person name="Brault B."/>
            <person name="Chen Z."/>
            <person name="Choquer M."/>
            <person name="Collemare J."/>
            <person name="Cotton P."/>
            <person name="Danchin E.G."/>
            <person name="Da Silva C."/>
            <person name="Gautier A."/>
            <person name="Giraud C."/>
            <person name="Giraud T."/>
            <person name="Gonzalez C."/>
            <person name="Grossetete S."/>
            <person name="Guldener U."/>
            <person name="Henrissat B."/>
            <person name="Howlett B.J."/>
            <person name="Kodira C."/>
            <person name="Kretschmer M."/>
            <person name="Lappartient A."/>
            <person name="Leroch M."/>
            <person name="Levis C."/>
            <person name="Mauceli E."/>
            <person name="Neuveglise C."/>
            <person name="Oeser B."/>
            <person name="Pearson M."/>
            <person name="Poulain J."/>
            <person name="Poussereau N."/>
            <person name="Quesneville H."/>
            <person name="Rascle C."/>
            <person name="Schumacher J."/>
            <person name="Segurens B."/>
            <person name="Sexton A."/>
            <person name="Silva E."/>
            <person name="Sirven C."/>
            <person name="Soanes D.M."/>
            <person name="Talbot N.J."/>
            <person name="Templeton M."/>
            <person name="Yandava C."/>
            <person name="Yarden O."/>
            <person name="Zeng Q."/>
            <person name="Rollins J.A."/>
            <person name="Lebrun M.H."/>
            <person name="Dickman M."/>
        </authorList>
    </citation>
    <scope>NUCLEOTIDE SEQUENCE [LARGE SCALE GENOMIC DNA]</scope>
    <source>
        <strain evidence="2">ATCC 18683 / 1980 / Ss-1</strain>
    </source>
</reference>
<organism evidence="1 2">
    <name type="scientific">Sclerotinia sclerotiorum (strain ATCC 18683 / 1980 / Ss-1)</name>
    <name type="common">White mold</name>
    <name type="synonym">Whetzelinia sclerotiorum</name>
    <dbReference type="NCBI Taxonomy" id="665079"/>
    <lineage>
        <taxon>Eukaryota</taxon>
        <taxon>Fungi</taxon>
        <taxon>Dikarya</taxon>
        <taxon>Ascomycota</taxon>
        <taxon>Pezizomycotina</taxon>
        <taxon>Leotiomycetes</taxon>
        <taxon>Helotiales</taxon>
        <taxon>Sclerotiniaceae</taxon>
        <taxon>Sclerotinia</taxon>
    </lineage>
</organism>
<keyword evidence="2" id="KW-1185">Reference proteome</keyword>
<dbReference type="AlphaFoldDB" id="A7F6Y5"/>
<dbReference type="RefSeq" id="XP_001585848.1">
    <property type="nucleotide sequence ID" value="XM_001585798.1"/>
</dbReference>
<protein>
    <submittedName>
        <fullName evidence="1">Uncharacterized protein</fullName>
    </submittedName>
</protein>
<sequence length="71" mass="7995">MVEGWCFPNLNDDHKSILMGRYINPIGNLPMNYSTKHGKSRFNQALEGAIHPIVVAAFSRSFAGNHSRSRH</sequence>
<gene>
    <name evidence="1" type="ORF">SS1G_13365</name>
</gene>